<keyword evidence="4" id="KW-1185">Reference proteome</keyword>
<evidence type="ECO:0000256" key="2">
    <source>
        <dbReference type="SAM" id="SignalP"/>
    </source>
</evidence>
<sequence>MKLKFEIFSVVLMAALMAACALPRRVGPNGGPNDGLGGGPRGEVAAGPSAGAGRPSALLAAAREQQAKEGCAKAAPAYRIVASYGEGYEIAQYELGACLMQMTGAGDPETMLFRQEGVFWLSRAAWAGDARAQGRLAEALSGAQGYAASHLGPDPEAALMWSLVYTANGSRDVYGLRPLPSLVTEHIASVLSADAEERARQKAVQFTRVTMEAFVAPAMPQTARGGRDSGSGRPPGGGGDRPPRRQLETAS</sequence>
<dbReference type="EMBL" id="JBHPON010000001">
    <property type="protein sequence ID" value="MFC6035088.1"/>
    <property type="molecule type" value="Genomic_DNA"/>
</dbReference>
<evidence type="ECO:0000313" key="3">
    <source>
        <dbReference type="EMBL" id="MFC6035088.1"/>
    </source>
</evidence>
<protein>
    <recommendedName>
        <fullName evidence="5">Sel1 repeat family protein</fullName>
    </recommendedName>
</protein>
<name>A0ABW1KXC7_9PROT</name>
<evidence type="ECO:0000313" key="4">
    <source>
        <dbReference type="Proteomes" id="UP001596116"/>
    </source>
</evidence>
<feature type="compositionally biased region" description="Gly residues" evidence="1">
    <location>
        <begin position="31"/>
        <end position="41"/>
    </location>
</feature>
<dbReference type="RefSeq" id="WP_379879583.1">
    <property type="nucleotide sequence ID" value="NZ_JBHPON010000001.1"/>
</dbReference>
<feature type="chain" id="PRO_5045771459" description="Sel1 repeat family protein" evidence="2">
    <location>
        <begin position="22"/>
        <end position="251"/>
    </location>
</feature>
<dbReference type="PROSITE" id="PS51257">
    <property type="entry name" value="PROKAR_LIPOPROTEIN"/>
    <property type="match status" value="1"/>
</dbReference>
<feature type="signal peptide" evidence="2">
    <location>
        <begin position="1"/>
        <end position="21"/>
    </location>
</feature>
<dbReference type="Proteomes" id="UP001596116">
    <property type="component" value="Unassembled WGS sequence"/>
</dbReference>
<gene>
    <name evidence="3" type="ORF">ACFMB1_06000</name>
</gene>
<evidence type="ECO:0008006" key="5">
    <source>
        <dbReference type="Google" id="ProtNLM"/>
    </source>
</evidence>
<dbReference type="InterPro" id="IPR011990">
    <property type="entry name" value="TPR-like_helical_dom_sf"/>
</dbReference>
<organism evidence="3 4">
    <name type="scientific">Hyphococcus aureus</name>
    <dbReference type="NCBI Taxonomy" id="2666033"/>
    <lineage>
        <taxon>Bacteria</taxon>
        <taxon>Pseudomonadati</taxon>
        <taxon>Pseudomonadota</taxon>
        <taxon>Alphaproteobacteria</taxon>
        <taxon>Parvularculales</taxon>
        <taxon>Parvularculaceae</taxon>
        <taxon>Hyphococcus</taxon>
    </lineage>
</organism>
<comment type="caution">
    <text evidence="3">The sequence shown here is derived from an EMBL/GenBank/DDBJ whole genome shotgun (WGS) entry which is preliminary data.</text>
</comment>
<feature type="region of interest" description="Disordered" evidence="1">
    <location>
        <begin position="217"/>
        <end position="251"/>
    </location>
</feature>
<keyword evidence="2" id="KW-0732">Signal</keyword>
<accession>A0ABW1KXC7</accession>
<evidence type="ECO:0000256" key="1">
    <source>
        <dbReference type="SAM" id="MobiDB-lite"/>
    </source>
</evidence>
<dbReference type="Gene3D" id="1.25.40.10">
    <property type="entry name" value="Tetratricopeptide repeat domain"/>
    <property type="match status" value="1"/>
</dbReference>
<proteinExistence type="predicted"/>
<reference evidence="3 4" key="1">
    <citation type="submission" date="2024-09" db="EMBL/GenBank/DDBJ databases">
        <authorList>
            <person name="Zhang Z.-H."/>
        </authorList>
    </citation>
    <scope>NUCLEOTIDE SEQUENCE [LARGE SCALE GENOMIC DNA]</scope>
    <source>
        <strain evidence="3 4">HHTR114</strain>
    </source>
</reference>
<feature type="compositionally biased region" description="Basic and acidic residues" evidence="1">
    <location>
        <begin position="241"/>
        <end position="251"/>
    </location>
</feature>
<feature type="region of interest" description="Disordered" evidence="1">
    <location>
        <begin position="31"/>
        <end position="51"/>
    </location>
</feature>